<dbReference type="Proteomes" id="UP000198553">
    <property type="component" value="Unassembled WGS sequence"/>
</dbReference>
<dbReference type="RefSeq" id="WP_090746498.1">
    <property type="nucleotide sequence ID" value="NZ_FOBW01000009.1"/>
</dbReference>
<evidence type="ECO:0000313" key="3">
    <source>
        <dbReference type="Proteomes" id="UP000198553"/>
    </source>
</evidence>
<dbReference type="AlphaFoldDB" id="A0A1H8DZT9"/>
<organism evidence="2 3">
    <name type="scientific">Mesobacillus persicus</name>
    <dbReference type="NCBI Taxonomy" id="930146"/>
    <lineage>
        <taxon>Bacteria</taxon>
        <taxon>Bacillati</taxon>
        <taxon>Bacillota</taxon>
        <taxon>Bacilli</taxon>
        <taxon>Bacillales</taxon>
        <taxon>Bacillaceae</taxon>
        <taxon>Mesobacillus</taxon>
    </lineage>
</organism>
<dbReference type="OrthoDB" id="2943327at2"/>
<reference evidence="3" key="1">
    <citation type="submission" date="2016-10" db="EMBL/GenBank/DDBJ databases">
        <authorList>
            <person name="Varghese N."/>
            <person name="Submissions S."/>
        </authorList>
    </citation>
    <scope>NUCLEOTIDE SEQUENCE [LARGE SCALE GENOMIC DNA]</scope>
    <source>
        <strain evidence="3">B48,IBRC-M 10115,DSM 25386,CECT 8001</strain>
    </source>
</reference>
<protein>
    <submittedName>
        <fullName evidence="2">Uncharacterized protein</fullName>
    </submittedName>
</protein>
<dbReference type="InterPro" id="IPR058724">
    <property type="entry name" value="YhzF"/>
</dbReference>
<dbReference type="EMBL" id="FOBW01000009">
    <property type="protein sequence ID" value="SEN12058.1"/>
    <property type="molecule type" value="Genomic_DNA"/>
</dbReference>
<dbReference type="Pfam" id="PF26302">
    <property type="entry name" value="YhzF"/>
    <property type="match status" value="1"/>
</dbReference>
<keyword evidence="1" id="KW-1133">Transmembrane helix</keyword>
<keyword evidence="3" id="KW-1185">Reference proteome</keyword>
<proteinExistence type="predicted"/>
<keyword evidence="1" id="KW-0812">Transmembrane</keyword>
<evidence type="ECO:0000256" key="1">
    <source>
        <dbReference type="SAM" id="Phobius"/>
    </source>
</evidence>
<evidence type="ECO:0000313" key="2">
    <source>
        <dbReference type="EMBL" id="SEN12058.1"/>
    </source>
</evidence>
<name>A0A1H8DZT9_9BACI</name>
<feature type="transmembrane region" description="Helical" evidence="1">
    <location>
        <begin position="44"/>
        <end position="61"/>
    </location>
</feature>
<feature type="transmembrane region" description="Helical" evidence="1">
    <location>
        <begin position="6"/>
        <end position="24"/>
    </location>
</feature>
<gene>
    <name evidence="2" type="ORF">SAMN05192533_10991</name>
</gene>
<accession>A0A1H8DZT9</accession>
<keyword evidence="1" id="KW-0472">Membrane</keyword>
<sequence>MQMITFVLYTCSLASFLAMFQNLFAMQRPGIYPPKKLLKKRAGFFATSGAVLLLFGVVLSLF</sequence>